<evidence type="ECO:0000256" key="5">
    <source>
        <dbReference type="RuleBase" id="RU364012"/>
    </source>
</evidence>
<dbReference type="GO" id="GO:0030154">
    <property type="term" value="P:cell differentiation"/>
    <property type="evidence" value="ECO:0007669"/>
    <property type="project" value="UniProtKB-KW"/>
</dbReference>
<evidence type="ECO:0000256" key="3">
    <source>
        <dbReference type="ARBA" id="ARBA00022782"/>
    </source>
</evidence>
<evidence type="ECO:0000256" key="1">
    <source>
        <dbReference type="ARBA" id="ARBA00008956"/>
    </source>
</evidence>
<dbReference type="GO" id="GO:0009908">
    <property type="term" value="P:flower development"/>
    <property type="evidence" value="ECO:0007669"/>
    <property type="project" value="UniProtKB-KW"/>
</dbReference>
<dbReference type="Proteomes" id="UP000823749">
    <property type="component" value="Chromosome 12"/>
</dbReference>
<dbReference type="PANTHER" id="PTHR31791:SF49">
    <property type="entry name" value="INACTIVE PROTEIN FRIGIDA"/>
    <property type="match status" value="1"/>
</dbReference>
<keyword evidence="2 5" id="KW-0217">Developmental protein</keyword>
<evidence type="ECO:0000313" key="7">
    <source>
        <dbReference type="EMBL" id="KAG5523173.1"/>
    </source>
</evidence>
<dbReference type="PANTHER" id="PTHR31791">
    <property type="entry name" value="FRIGIDA-LIKE PROTEIN 3-RELATED"/>
    <property type="match status" value="1"/>
</dbReference>
<protein>
    <recommendedName>
        <fullName evidence="5">FRIGIDA-like protein</fullName>
    </recommendedName>
</protein>
<organism evidence="7 8">
    <name type="scientific">Rhododendron griersonianum</name>
    <dbReference type="NCBI Taxonomy" id="479676"/>
    <lineage>
        <taxon>Eukaryota</taxon>
        <taxon>Viridiplantae</taxon>
        <taxon>Streptophyta</taxon>
        <taxon>Embryophyta</taxon>
        <taxon>Tracheophyta</taxon>
        <taxon>Spermatophyta</taxon>
        <taxon>Magnoliopsida</taxon>
        <taxon>eudicotyledons</taxon>
        <taxon>Gunneridae</taxon>
        <taxon>Pentapetalae</taxon>
        <taxon>asterids</taxon>
        <taxon>Ericales</taxon>
        <taxon>Ericaceae</taxon>
        <taxon>Ericoideae</taxon>
        <taxon>Rhodoreae</taxon>
        <taxon>Rhododendron</taxon>
    </lineage>
</organism>
<accession>A0AAV6I3N9</accession>
<evidence type="ECO:0000313" key="8">
    <source>
        <dbReference type="Proteomes" id="UP000823749"/>
    </source>
</evidence>
<dbReference type="AlphaFoldDB" id="A0AAV6I3N9"/>
<keyword evidence="4 5" id="KW-0287">Flowering</keyword>
<feature type="compositionally biased region" description="Pro residues" evidence="6">
    <location>
        <begin position="41"/>
        <end position="52"/>
    </location>
</feature>
<dbReference type="SUPFAM" id="SSF81995">
    <property type="entry name" value="beta-sandwich domain of Sec23/24"/>
    <property type="match status" value="1"/>
</dbReference>
<dbReference type="InterPro" id="IPR012474">
    <property type="entry name" value="Frigida"/>
</dbReference>
<dbReference type="EMBL" id="JACTNZ010000012">
    <property type="protein sequence ID" value="KAG5523173.1"/>
    <property type="molecule type" value="Genomic_DNA"/>
</dbReference>
<feature type="region of interest" description="Disordered" evidence="6">
    <location>
        <begin position="439"/>
        <end position="467"/>
    </location>
</feature>
<keyword evidence="8" id="KW-1185">Reference proteome</keyword>
<comment type="caution">
    <text evidence="7">The sequence shown here is derived from an EMBL/GenBank/DDBJ whole genome shotgun (WGS) entry which is preliminary data.</text>
</comment>
<evidence type="ECO:0000256" key="2">
    <source>
        <dbReference type="ARBA" id="ARBA00022473"/>
    </source>
</evidence>
<comment type="similarity">
    <text evidence="1 5">Belongs to the Frigida family.</text>
</comment>
<evidence type="ECO:0000256" key="4">
    <source>
        <dbReference type="ARBA" id="ARBA00023089"/>
    </source>
</evidence>
<name>A0AAV6I3N9_9ERIC</name>
<dbReference type="Pfam" id="PF07899">
    <property type="entry name" value="Frigida"/>
    <property type="match status" value="1"/>
</dbReference>
<evidence type="ECO:0000256" key="6">
    <source>
        <dbReference type="SAM" id="MobiDB-lite"/>
    </source>
</evidence>
<proteinExistence type="inferred from homology"/>
<feature type="compositionally biased region" description="Pro residues" evidence="6">
    <location>
        <begin position="1"/>
        <end position="26"/>
    </location>
</feature>
<reference evidence="7" key="1">
    <citation type="submission" date="2020-08" db="EMBL/GenBank/DDBJ databases">
        <title>Plant Genome Project.</title>
        <authorList>
            <person name="Zhang R.-G."/>
        </authorList>
    </citation>
    <scope>NUCLEOTIDE SEQUENCE</scope>
    <source>
        <strain evidence="7">WSP0</strain>
        <tissue evidence="7">Leaf</tissue>
    </source>
</reference>
<sequence length="638" mass="70945">MATPSTPPPVKPDLRPSPPPPQPSQPSPTVEQEHQHHLPITPNPPTQTPPQPQQQQQQQKQPDFTNYIADLRNLSPALSAFHRRYDELHEHLDFIRTSIDSQLLQLLDTEVLPNVEILPPADQSVLAPIVEELGKSEEQQSQDDVTPESSQSEIETICKTMCFRSLRKYIISNLSNLAKLREEVPLALKLASNPAKLVLDCFGRFFLQGIKAYFKDSPMIPSRKASVLVLEYFLLMGFDSGEIEDAVKQEAESSAVDWKKRLMTEGCLVKACETDARGLLLLIGCFGIPKVFKYEDIRDLIQAGNVIEISDVLRRSNVLLTKIPDIIEWMVKNKMEVEAVDVMYTFGMESRFLPVKILKSFLLEGKQTWKKTKQASEGSVSIVNNGNKRQLADMKLVLKCLKDHKMDPSKVLNGWHLEEKISKLEKKISELDKKIKEQVKSKRKEADEAGPSHKAKSQDLKRARVADSRPRVDYIERNLLDGGIPQFSNTYSAYSSVAGPKAGIRVAEVLTPGSYATAVHGGIPVDRVGQISNYSSVQPYGWRGEVSLNERLVNRSYVEPSAHGANGLYGAAATVAESYAGLSNPSSIGVSYRTSTSDLYQFADKIVDRGTYVGSRTGASATIPPLPIAPAHHQTSYY</sequence>
<feature type="region of interest" description="Disordered" evidence="6">
    <location>
        <begin position="1"/>
        <end position="61"/>
    </location>
</feature>
<keyword evidence="3 5" id="KW-0221">Differentiation</keyword>
<gene>
    <name evidence="7" type="ORF">RHGRI_035106</name>
</gene>